<dbReference type="InterPro" id="IPR006001">
    <property type="entry name" value="Therm_gnt_kin"/>
</dbReference>
<evidence type="ECO:0000256" key="5">
    <source>
        <dbReference type="ARBA" id="ARBA00022741"/>
    </source>
</evidence>
<evidence type="ECO:0000256" key="6">
    <source>
        <dbReference type="ARBA" id="ARBA00022777"/>
    </source>
</evidence>
<dbReference type="AlphaFoldDB" id="A0AA96GGC7"/>
<proteinExistence type="inferred from homology"/>
<keyword evidence="6 10" id="KW-0418">Kinase</keyword>
<evidence type="ECO:0000256" key="10">
    <source>
        <dbReference type="RuleBase" id="RU363066"/>
    </source>
</evidence>
<dbReference type="PANTHER" id="PTHR43442:SF3">
    <property type="entry name" value="GLUCONOKINASE-RELATED"/>
    <property type="match status" value="1"/>
</dbReference>
<evidence type="ECO:0000313" key="12">
    <source>
        <dbReference type="Proteomes" id="UP001302719"/>
    </source>
</evidence>
<accession>A0AA96GGC7</accession>
<gene>
    <name evidence="11" type="ORF">PP769_19110</name>
</gene>
<dbReference type="GO" id="GO:0005524">
    <property type="term" value="F:ATP binding"/>
    <property type="evidence" value="ECO:0007669"/>
    <property type="project" value="UniProtKB-KW"/>
</dbReference>
<keyword evidence="12" id="KW-1185">Reference proteome</keyword>
<keyword evidence="5 10" id="KW-0547">Nucleotide-binding</keyword>
<dbReference type="EMBL" id="CP116967">
    <property type="protein sequence ID" value="WNM58054.1"/>
    <property type="molecule type" value="Genomic_DNA"/>
</dbReference>
<organism evidence="11 12">
    <name type="scientific">Candidatus Nitrospira allomarina</name>
    <dbReference type="NCBI Taxonomy" id="3020900"/>
    <lineage>
        <taxon>Bacteria</taxon>
        <taxon>Pseudomonadati</taxon>
        <taxon>Nitrospirota</taxon>
        <taxon>Nitrospiria</taxon>
        <taxon>Nitrospirales</taxon>
        <taxon>Nitrospiraceae</taxon>
        <taxon>Nitrospira</taxon>
    </lineage>
</organism>
<sequence length="159" mass="17695">MGVSGSGKTTIGQLLARNLGWSFYEGDDFHSGRNVSKLLGGVPLSDEDRVPWLFAIHQLVHDLISKSQRAVITCSALKQTYRKLITEGHPHVSLVYLRGNYALIHPRLESRTGHFMKADLLASQFTALEEPHDVPFIDVSQAPEVIVEQIKSMLHLQPA</sequence>
<dbReference type="FunFam" id="3.40.50.300:FF:000522">
    <property type="entry name" value="Gluconokinase"/>
    <property type="match status" value="1"/>
</dbReference>
<dbReference type="NCBIfam" id="TIGR01313">
    <property type="entry name" value="therm_gnt_kin"/>
    <property type="match status" value="1"/>
</dbReference>
<keyword evidence="7 10" id="KW-0067">ATP-binding</keyword>
<reference evidence="11 12" key="1">
    <citation type="submission" date="2023-01" db="EMBL/GenBank/DDBJ databases">
        <title>Cultivation and genomic characterization of new, ubiquitous marine nitrite-oxidizing bacteria from the Nitrospirales.</title>
        <authorList>
            <person name="Mueller A.J."/>
            <person name="Daebeler A."/>
            <person name="Herbold C.W."/>
            <person name="Kirkegaard R.H."/>
            <person name="Daims H."/>
        </authorList>
    </citation>
    <scope>NUCLEOTIDE SEQUENCE [LARGE SCALE GENOMIC DNA]</scope>
    <source>
        <strain evidence="11 12">VA</strain>
    </source>
</reference>
<name>A0AA96GGC7_9BACT</name>
<evidence type="ECO:0000256" key="1">
    <source>
        <dbReference type="ARBA" id="ARBA00004761"/>
    </source>
</evidence>
<dbReference type="Pfam" id="PF01202">
    <property type="entry name" value="SKI"/>
    <property type="match status" value="1"/>
</dbReference>
<dbReference type="PANTHER" id="PTHR43442">
    <property type="entry name" value="GLUCONOKINASE-RELATED"/>
    <property type="match status" value="1"/>
</dbReference>
<evidence type="ECO:0000256" key="7">
    <source>
        <dbReference type="ARBA" id="ARBA00022840"/>
    </source>
</evidence>
<evidence type="ECO:0000256" key="2">
    <source>
        <dbReference type="ARBA" id="ARBA00008420"/>
    </source>
</evidence>
<dbReference type="SUPFAM" id="SSF52540">
    <property type="entry name" value="P-loop containing nucleoside triphosphate hydrolases"/>
    <property type="match status" value="1"/>
</dbReference>
<keyword evidence="4 10" id="KW-0808">Transferase</keyword>
<evidence type="ECO:0000256" key="9">
    <source>
        <dbReference type="ARBA" id="ARBA00048090"/>
    </source>
</evidence>
<evidence type="ECO:0000256" key="4">
    <source>
        <dbReference type="ARBA" id="ARBA00022679"/>
    </source>
</evidence>
<dbReference type="GO" id="GO:0019521">
    <property type="term" value="P:D-gluconate metabolic process"/>
    <property type="evidence" value="ECO:0007669"/>
    <property type="project" value="UniProtKB-KW"/>
</dbReference>
<dbReference type="KEGG" id="nall:PP769_19110"/>
<dbReference type="InterPro" id="IPR031322">
    <property type="entry name" value="Shikimate/glucono_kinase"/>
</dbReference>
<dbReference type="Proteomes" id="UP001302719">
    <property type="component" value="Chromosome"/>
</dbReference>
<dbReference type="RefSeq" id="WP_312643334.1">
    <property type="nucleotide sequence ID" value="NZ_CP116967.1"/>
</dbReference>
<comment type="similarity">
    <text evidence="2 10">Belongs to the gluconokinase GntK/GntV family.</text>
</comment>
<dbReference type="InterPro" id="IPR027417">
    <property type="entry name" value="P-loop_NTPase"/>
</dbReference>
<dbReference type="Gene3D" id="3.40.50.300">
    <property type="entry name" value="P-loop containing nucleotide triphosphate hydrolases"/>
    <property type="match status" value="1"/>
</dbReference>
<dbReference type="GO" id="GO:0005737">
    <property type="term" value="C:cytoplasm"/>
    <property type="evidence" value="ECO:0007669"/>
    <property type="project" value="TreeGrafter"/>
</dbReference>
<evidence type="ECO:0000256" key="8">
    <source>
        <dbReference type="ARBA" id="ARBA00023064"/>
    </source>
</evidence>
<keyword evidence="8" id="KW-0311">Gluconate utilization</keyword>
<dbReference type="EC" id="2.7.1.12" evidence="3 10"/>
<comment type="pathway">
    <text evidence="1">Carbohydrate acid metabolism.</text>
</comment>
<comment type="catalytic activity">
    <reaction evidence="9 10">
        <text>D-gluconate + ATP = 6-phospho-D-gluconate + ADP + H(+)</text>
        <dbReference type="Rhea" id="RHEA:19433"/>
        <dbReference type="ChEBI" id="CHEBI:15378"/>
        <dbReference type="ChEBI" id="CHEBI:18391"/>
        <dbReference type="ChEBI" id="CHEBI:30616"/>
        <dbReference type="ChEBI" id="CHEBI:58759"/>
        <dbReference type="ChEBI" id="CHEBI:456216"/>
        <dbReference type="EC" id="2.7.1.12"/>
    </reaction>
</comment>
<dbReference type="GO" id="GO:0046316">
    <property type="term" value="F:gluconokinase activity"/>
    <property type="evidence" value="ECO:0007669"/>
    <property type="project" value="UniProtKB-EC"/>
</dbReference>
<dbReference type="CDD" id="cd02021">
    <property type="entry name" value="GntK"/>
    <property type="match status" value="1"/>
</dbReference>
<evidence type="ECO:0000256" key="3">
    <source>
        <dbReference type="ARBA" id="ARBA00012054"/>
    </source>
</evidence>
<protein>
    <recommendedName>
        <fullName evidence="3 10">Gluconokinase</fullName>
        <ecNumber evidence="3 10">2.7.1.12</ecNumber>
    </recommendedName>
</protein>
<evidence type="ECO:0000313" key="11">
    <source>
        <dbReference type="EMBL" id="WNM58054.1"/>
    </source>
</evidence>